<keyword evidence="1" id="KW-1133">Transmembrane helix</keyword>
<feature type="transmembrane region" description="Helical" evidence="1">
    <location>
        <begin position="344"/>
        <end position="361"/>
    </location>
</feature>
<evidence type="ECO:0000256" key="1">
    <source>
        <dbReference type="SAM" id="Phobius"/>
    </source>
</evidence>
<feature type="transmembrane region" description="Helical" evidence="1">
    <location>
        <begin position="201"/>
        <end position="219"/>
    </location>
</feature>
<protein>
    <submittedName>
        <fullName evidence="3">HupE/UreJ family protein</fullName>
    </submittedName>
</protein>
<evidence type="ECO:0000313" key="4">
    <source>
        <dbReference type="Proteomes" id="UP001422074"/>
    </source>
</evidence>
<keyword evidence="4" id="KW-1185">Reference proteome</keyword>
<keyword evidence="1" id="KW-0472">Membrane</keyword>
<evidence type="ECO:0000256" key="2">
    <source>
        <dbReference type="SAM" id="SignalP"/>
    </source>
</evidence>
<accession>A0ABU9X0H8</accession>
<organism evidence="3 4">
    <name type="scientific">Sinomonas halotolerans</name>
    <dbReference type="NCBI Taxonomy" id="1644133"/>
    <lineage>
        <taxon>Bacteria</taxon>
        <taxon>Bacillati</taxon>
        <taxon>Actinomycetota</taxon>
        <taxon>Actinomycetes</taxon>
        <taxon>Micrococcales</taxon>
        <taxon>Micrococcaceae</taxon>
        <taxon>Sinomonas</taxon>
    </lineage>
</organism>
<name>A0ABU9X0H8_9MICC</name>
<reference evidence="3 4" key="1">
    <citation type="submission" date="2024-05" db="EMBL/GenBank/DDBJ databases">
        <title>Sinomonas sp. nov., isolated from a waste landfill.</title>
        <authorList>
            <person name="Zhao Y."/>
        </authorList>
    </citation>
    <scope>NUCLEOTIDE SEQUENCE [LARGE SCALE GENOMIC DNA]</scope>
    <source>
        <strain evidence="3 4">CCTCC AB2014300</strain>
    </source>
</reference>
<dbReference type="InterPro" id="IPR032809">
    <property type="entry name" value="Put_HupE_UreJ"/>
</dbReference>
<dbReference type="Proteomes" id="UP001422074">
    <property type="component" value="Unassembled WGS sequence"/>
</dbReference>
<gene>
    <name evidence="3" type="ORF">ABCQ75_10450</name>
</gene>
<feature type="transmembrane region" description="Helical" evidence="1">
    <location>
        <begin position="226"/>
        <end position="248"/>
    </location>
</feature>
<keyword evidence="2" id="KW-0732">Signal</keyword>
<proteinExistence type="predicted"/>
<dbReference type="Pfam" id="PF13795">
    <property type="entry name" value="HupE_UreJ_2"/>
    <property type="match status" value="1"/>
</dbReference>
<feature type="chain" id="PRO_5047457372" evidence="2">
    <location>
        <begin position="31"/>
        <end position="367"/>
    </location>
</feature>
<sequence length="367" mass="38795">MLLLRRCAPILALLASLPALLLALALPASAHVRESTGYSSITAEGSEVRYTLSLEYELLARLVQLGPGAVEAADDGARQRALDEGRAALGDYLGERVTVALDGAMCTPELANAAPAERDGMAYAQLELEFACPGDSGEYRVGYDVFSERDAIVDAHTNLVEYRLGGHEGRAVMDAETREFTAGEGSPLASSVRFAGMGVEHLLTGLDHVLFVVALLIGAGSLRKLVGVLSMFTLAHSLTLAAALLGWVHVPAEIVEPLIALSIAYVGAENLLGAKGRMPVVFLFGLLHGLGFAGTLQVTDRVDGSLMLSLLSFNVGIEAGQLLLVAVGLPLILLARRSRFSEPVLRGATIAVAASGLFWFIERFFLA</sequence>
<keyword evidence="1" id="KW-0812">Transmembrane</keyword>
<feature type="transmembrane region" description="Helical" evidence="1">
    <location>
        <begin position="280"/>
        <end position="298"/>
    </location>
</feature>
<dbReference type="EMBL" id="JBDFRB010000008">
    <property type="protein sequence ID" value="MEN2744953.1"/>
    <property type="molecule type" value="Genomic_DNA"/>
</dbReference>
<feature type="transmembrane region" description="Helical" evidence="1">
    <location>
        <begin position="310"/>
        <end position="332"/>
    </location>
</feature>
<comment type="caution">
    <text evidence="3">The sequence shown here is derived from an EMBL/GenBank/DDBJ whole genome shotgun (WGS) entry which is preliminary data.</text>
</comment>
<feature type="transmembrane region" description="Helical" evidence="1">
    <location>
        <begin position="254"/>
        <end position="273"/>
    </location>
</feature>
<dbReference type="RefSeq" id="WP_345885308.1">
    <property type="nucleotide sequence ID" value="NZ_JBDFRB010000008.1"/>
</dbReference>
<feature type="signal peptide" evidence="2">
    <location>
        <begin position="1"/>
        <end position="30"/>
    </location>
</feature>
<evidence type="ECO:0000313" key="3">
    <source>
        <dbReference type="EMBL" id="MEN2744953.1"/>
    </source>
</evidence>